<dbReference type="OMA" id="MFAMYLD"/>
<dbReference type="STRING" id="10228.B3S9L5"/>
<sequence length="305" mass="35295">MATRNKRKRESSDSISSSDGEKHSSSHHKKHKKKQESDRRNVKDIGPDDFYNKNSEFRTWLIEKYGAHFDSYSSSKAKKMFKKFCKKWNKGKLNEKYYNGIQPSTIEREARTGYKWKFASDIDDIKLGSVKDKVGSWTKGKGVELQLGDNKTHPKHVGDAESIKPIQGPAAGPRISTASQADKEEWNEYENYFNKKRSKNAKEHDKMVLDELLPKATGREAVIEKRKARSETRRHRDVSPGVSESFLMGSSGPDIERNKRKREERRVRRYHEAVEKVKGYQEKEKSRMAELLALARATKSENALW</sequence>
<protein>
    <submittedName>
        <fullName evidence="2">Uncharacterized protein</fullName>
    </submittedName>
</protein>
<dbReference type="OrthoDB" id="2139939at2759"/>
<feature type="region of interest" description="Disordered" evidence="1">
    <location>
        <begin position="224"/>
        <end position="266"/>
    </location>
</feature>
<dbReference type="CTD" id="6758135"/>
<dbReference type="PhylomeDB" id="B3S9L5"/>
<feature type="region of interest" description="Disordered" evidence="1">
    <location>
        <begin position="1"/>
        <end position="52"/>
    </location>
</feature>
<evidence type="ECO:0000313" key="2">
    <source>
        <dbReference type="EMBL" id="EDV20496.1"/>
    </source>
</evidence>
<dbReference type="EMBL" id="DS985259">
    <property type="protein sequence ID" value="EDV20496.1"/>
    <property type="molecule type" value="Genomic_DNA"/>
</dbReference>
<dbReference type="Proteomes" id="UP000009022">
    <property type="component" value="Unassembled WGS sequence"/>
</dbReference>
<reference evidence="2 3" key="1">
    <citation type="journal article" date="2008" name="Nature">
        <title>The Trichoplax genome and the nature of placozoans.</title>
        <authorList>
            <person name="Srivastava M."/>
            <person name="Begovic E."/>
            <person name="Chapman J."/>
            <person name="Putnam N.H."/>
            <person name="Hellsten U."/>
            <person name="Kawashima T."/>
            <person name="Kuo A."/>
            <person name="Mitros T."/>
            <person name="Salamov A."/>
            <person name="Carpenter M.L."/>
            <person name="Signorovitch A.Y."/>
            <person name="Moreno M.A."/>
            <person name="Kamm K."/>
            <person name="Grimwood J."/>
            <person name="Schmutz J."/>
            <person name="Shapiro H."/>
            <person name="Grigoriev I.V."/>
            <person name="Buss L.W."/>
            <person name="Schierwater B."/>
            <person name="Dellaporta S.L."/>
            <person name="Rokhsar D.S."/>
        </authorList>
    </citation>
    <scope>NUCLEOTIDE SEQUENCE [LARGE SCALE GENOMIC DNA]</scope>
    <source>
        <strain evidence="2 3">Grell-BS-1999</strain>
    </source>
</reference>
<proteinExistence type="predicted"/>
<evidence type="ECO:0000313" key="3">
    <source>
        <dbReference type="Proteomes" id="UP000009022"/>
    </source>
</evidence>
<feature type="compositionally biased region" description="Basic residues" evidence="1">
    <location>
        <begin position="25"/>
        <end position="34"/>
    </location>
</feature>
<gene>
    <name evidence="2" type="ORF">TRIADDRAFT_60950</name>
</gene>
<accession>B3S9L5</accession>
<feature type="compositionally biased region" description="Basic and acidic residues" evidence="1">
    <location>
        <begin position="35"/>
        <end position="46"/>
    </location>
</feature>
<feature type="region of interest" description="Disordered" evidence="1">
    <location>
        <begin position="146"/>
        <end position="183"/>
    </location>
</feature>
<dbReference type="InterPro" id="IPR044688">
    <property type="entry name" value="SCI-1-like"/>
</dbReference>
<dbReference type="PANTHER" id="PTHR34117:SF1">
    <property type="entry name" value="STYLE CELL-CYCLE INHIBITOR 1"/>
    <property type="match status" value="1"/>
</dbReference>
<name>B3S9L5_TRIAD</name>
<dbReference type="AlphaFoldDB" id="B3S9L5"/>
<dbReference type="eggNOG" id="ENOG502RU6I">
    <property type="taxonomic scope" value="Eukaryota"/>
</dbReference>
<evidence type="ECO:0000256" key="1">
    <source>
        <dbReference type="SAM" id="MobiDB-lite"/>
    </source>
</evidence>
<organism evidence="2 3">
    <name type="scientific">Trichoplax adhaerens</name>
    <name type="common">Trichoplax reptans</name>
    <dbReference type="NCBI Taxonomy" id="10228"/>
    <lineage>
        <taxon>Eukaryota</taxon>
        <taxon>Metazoa</taxon>
        <taxon>Placozoa</taxon>
        <taxon>Uniplacotomia</taxon>
        <taxon>Trichoplacea</taxon>
        <taxon>Trichoplacidae</taxon>
        <taxon>Trichoplax</taxon>
    </lineage>
</organism>
<feature type="compositionally biased region" description="Basic and acidic residues" evidence="1">
    <location>
        <begin position="150"/>
        <end position="162"/>
    </location>
</feature>
<dbReference type="HOGENOM" id="CLU_061245_0_0_1"/>
<dbReference type="GeneID" id="6758135"/>
<dbReference type="PANTHER" id="PTHR34117">
    <property type="entry name" value="STYLE CELL-CYCLE INHIBITOR 1"/>
    <property type="match status" value="1"/>
</dbReference>
<dbReference type="InParanoid" id="B3S9L5"/>
<dbReference type="KEGG" id="tad:TRIADDRAFT_60950"/>
<dbReference type="RefSeq" id="XP_002116922.1">
    <property type="nucleotide sequence ID" value="XM_002116886.1"/>
</dbReference>
<keyword evidence="3" id="KW-1185">Reference proteome</keyword>